<protein>
    <submittedName>
        <fullName evidence="2">Methylase</fullName>
    </submittedName>
</protein>
<dbReference type="Pfam" id="PF08241">
    <property type="entry name" value="Methyltransf_11"/>
    <property type="match status" value="1"/>
</dbReference>
<organism evidence="2 3">
    <name type="scientific">Methylobacterium radiodurans</name>
    <dbReference type="NCBI Taxonomy" id="2202828"/>
    <lineage>
        <taxon>Bacteria</taxon>
        <taxon>Pseudomonadati</taxon>
        <taxon>Pseudomonadota</taxon>
        <taxon>Alphaproteobacteria</taxon>
        <taxon>Hyphomicrobiales</taxon>
        <taxon>Methylobacteriaceae</taxon>
        <taxon>Methylobacterium</taxon>
    </lineage>
</organism>
<keyword evidence="3" id="KW-1185">Reference proteome</keyword>
<dbReference type="InterPro" id="IPR013216">
    <property type="entry name" value="Methyltransf_11"/>
</dbReference>
<feature type="domain" description="Methyltransferase type 11" evidence="1">
    <location>
        <begin position="20"/>
        <end position="107"/>
    </location>
</feature>
<reference evidence="2 3" key="1">
    <citation type="submission" date="2018-05" db="EMBL/GenBank/DDBJ databases">
        <title>Complete Genome Sequence of Methylobacterium sp. 17Sr1-43.</title>
        <authorList>
            <person name="Srinivasan S."/>
        </authorList>
    </citation>
    <scope>NUCLEOTIDE SEQUENCE [LARGE SCALE GENOMIC DNA]</scope>
    <source>
        <strain evidence="2 3">17Sr1-43</strain>
    </source>
</reference>
<proteinExistence type="predicted"/>
<dbReference type="GO" id="GO:0032259">
    <property type="term" value="P:methylation"/>
    <property type="evidence" value="ECO:0007669"/>
    <property type="project" value="UniProtKB-KW"/>
</dbReference>
<evidence type="ECO:0000313" key="3">
    <source>
        <dbReference type="Proteomes" id="UP000246058"/>
    </source>
</evidence>
<gene>
    <name evidence="2" type="ORF">DK427_12355</name>
</gene>
<keyword evidence="2" id="KW-0808">Transferase</keyword>
<dbReference type="CDD" id="cd02440">
    <property type="entry name" value="AdoMet_MTases"/>
    <property type="match status" value="1"/>
</dbReference>
<evidence type="ECO:0000313" key="2">
    <source>
        <dbReference type="EMBL" id="AWN36420.1"/>
    </source>
</evidence>
<dbReference type="Gene3D" id="3.40.50.150">
    <property type="entry name" value="Vaccinia Virus protein VP39"/>
    <property type="match status" value="1"/>
</dbReference>
<dbReference type="GO" id="GO:0008757">
    <property type="term" value="F:S-adenosylmethionine-dependent methyltransferase activity"/>
    <property type="evidence" value="ECO:0007669"/>
    <property type="project" value="InterPro"/>
</dbReference>
<evidence type="ECO:0000259" key="1">
    <source>
        <dbReference type="Pfam" id="PF08241"/>
    </source>
</evidence>
<dbReference type="SUPFAM" id="SSF53335">
    <property type="entry name" value="S-adenosyl-L-methionine-dependent methyltransferases"/>
    <property type="match status" value="1"/>
</dbReference>
<dbReference type="RefSeq" id="WP_109951522.1">
    <property type="nucleotide sequence ID" value="NZ_CP029551.1"/>
</dbReference>
<dbReference type="PANTHER" id="PTHR43591">
    <property type="entry name" value="METHYLTRANSFERASE"/>
    <property type="match status" value="1"/>
</dbReference>
<keyword evidence="2" id="KW-0489">Methyltransferase</keyword>
<dbReference type="PANTHER" id="PTHR43591:SF78">
    <property type="entry name" value="SLR0407 PROTEIN"/>
    <property type="match status" value="1"/>
</dbReference>
<dbReference type="Proteomes" id="UP000246058">
    <property type="component" value="Chromosome"/>
</dbReference>
<dbReference type="KEGG" id="meti:DK427_12355"/>
<dbReference type="EMBL" id="CP029551">
    <property type="protein sequence ID" value="AWN36420.1"/>
    <property type="molecule type" value="Genomic_DNA"/>
</dbReference>
<name>A0A2U8VSQ7_9HYPH</name>
<dbReference type="AlphaFoldDB" id="A0A2U8VSQ7"/>
<accession>A0A2U8VSQ7</accession>
<dbReference type="InterPro" id="IPR029063">
    <property type="entry name" value="SAM-dependent_MTases_sf"/>
</dbReference>
<dbReference type="OrthoDB" id="5642573at2"/>
<sequence>MDTLSLILETFAPIEGRRILDIGCGPGVLAKALAARGAAVTGIDPGEAAIRDAAARAPGARFERASAEALPFAAASFDGAVILNALHHVPDPAAALAEAARVVGPGCPVVVVEPLAEGSAFAALRPIEDETAIRGAAQAAIAAAIASGAFICTRDVTFTRAETFADLAAYLERVTSVEPARRAAIEADPEGIRAAFEGAAARREGGYELRQPLRAHVLVPAG</sequence>